<keyword evidence="1" id="KW-1133">Transmembrane helix</keyword>
<keyword evidence="1" id="KW-0472">Membrane</keyword>
<evidence type="ECO:0000313" key="2">
    <source>
        <dbReference type="EMBL" id="SEM79603.1"/>
    </source>
</evidence>
<feature type="transmembrane region" description="Helical" evidence="1">
    <location>
        <begin position="79"/>
        <end position="100"/>
    </location>
</feature>
<dbReference type="AlphaFoldDB" id="A0AAX2EDD9"/>
<dbReference type="RefSeq" id="WP_093879937.1">
    <property type="nucleotide sequence ID" value="NZ_FOCD01000001.1"/>
</dbReference>
<evidence type="ECO:0000256" key="1">
    <source>
        <dbReference type="SAM" id="Phobius"/>
    </source>
</evidence>
<proteinExistence type="predicted"/>
<dbReference type="Proteomes" id="UP000199735">
    <property type="component" value="Unassembled WGS sequence"/>
</dbReference>
<feature type="transmembrane region" description="Helical" evidence="1">
    <location>
        <begin position="121"/>
        <end position="149"/>
    </location>
</feature>
<accession>A0AAX2EDD9</accession>
<gene>
    <name evidence="2" type="ORF">SAMN04489762_1058</name>
</gene>
<sequence>MKRKTVRRTVEVDDTNKLNRDFKEIFSNYKLYTTKAEWRLYLLVPIAISTLLFVLMAILEEKNTTIYNSILDINNVSVNVIAILAGFNTTCLSIIAASNNKVLKFLTKKKLEGSSDQGGTVLKQIVVFFSFSIVYELIIIFFGILLVMVSKYIPNLSEFDILTGINARIILVIIGIGWLSAILFALVTSLRNASLLYRYVLFVADYRDDNN</sequence>
<feature type="transmembrane region" description="Helical" evidence="1">
    <location>
        <begin position="40"/>
        <end position="59"/>
    </location>
</feature>
<reference evidence="2 3" key="1">
    <citation type="submission" date="2016-10" db="EMBL/GenBank/DDBJ databases">
        <authorList>
            <person name="Varghese N."/>
            <person name="Submissions S."/>
        </authorList>
    </citation>
    <scope>NUCLEOTIDE SEQUENCE [LARGE SCALE GENOMIC DNA]</scope>
    <source>
        <strain evidence="2 3">DSM 21619</strain>
    </source>
</reference>
<keyword evidence="1" id="KW-0812">Transmembrane</keyword>
<feature type="transmembrane region" description="Helical" evidence="1">
    <location>
        <begin position="169"/>
        <end position="190"/>
    </location>
</feature>
<dbReference type="EMBL" id="FOCD01000001">
    <property type="protein sequence ID" value="SEM79603.1"/>
    <property type="molecule type" value="Genomic_DNA"/>
</dbReference>
<comment type="caution">
    <text evidence="2">The sequence shown here is derived from an EMBL/GenBank/DDBJ whole genome shotgun (WGS) entry which is preliminary data.</text>
</comment>
<protein>
    <submittedName>
        <fullName evidence="2">Uncharacterized protein</fullName>
    </submittedName>
</protein>
<organism evidence="2 3">
    <name type="scientific">Terribacillus saccharophilus</name>
    <dbReference type="NCBI Taxonomy" id="361277"/>
    <lineage>
        <taxon>Bacteria</taxon>
        <taxon>Bacillati</taxon>
        <taxon>Bacillota</taxon>
        <taxon>Bacilli</taxon>
        <taxon>Bacillales</taxon>
        <taxon>Bacillaceae</taxon>
        <taxon>Terribacillus</taxon>
    </lineage>
</organism>
<name>A0AAX2EDD9_9BACI</name>
<evidence type="ECO:0000313" key="3">
    <source>
        <dbReference type="Proteomes" id="UP000199735"/>
    </source>
</evidence>